<dbReference type="EMBL" id="UINC01031857">
    <property type="protein sequence ID" value="SVB18569.1"/>
    <property type="molecule type" value="Genomic_DNA"/>
</dbReference>
<feature type="transmembrane region" description="Helical" evidence="1">
    <location>
        <begin position="68"/>
        <end position="87"/>
    </location>
</feature>
<gene>
    <name evidence="2" type="ORF">METZ01_LOCUS171423</name>
</gene>
<feature type="transmembrane region" description="Helical" evidence="1">
    <location>
        <begin position="37"/>
        <end position="56"/>
    </location>
</feature>
<evidence type="ECO:0000256" key="1">
    <source>
        <dbReference type="SAM" id="Phobius"/>
    </source>
</evidence>
<keyword evidence="1" id="KW-0472">Membrane</keyword>
<dbReference type="AlphaFoldDB" id="A0A382BY74"/>
<name>A0A382BY74_9ZZZZ</name>
<proteinExistence type="predicted"/>
<keyword evidence="1" id="KW-0812">Transmembrane</keyword>
<evidence type="ECO:0000313" key="2">
    <source>
        <dbReference type="EMBL" id="SVB18569.1"/>
    </source>
</evidence>
<organism evidence="2">
    <name type="scientific">marine metagenome</name>
    <dbReference type="NCBI Taxonomy" id="408172"/>
    <lineage>
        <taxon>unclassified sequences</taxon>
        <taxon>metagenomes</taxon>
        <taxon>ecological metagenomes</taxon>
    </lineage>
</organism>
<keyword evidence="1" id="KW-1133">Transmembrane helix</keyword>
<accession>A0A382BY74</accession>
<reference evidence="2" key="1">
    <citation type="submission" date="2018-05" db="EMBL/GenBank/DDBJ databases">
        <authorList>
            <person name="Lanie J.A."/>
            <person name="Ng W.-L."/>
            <person name="Kazmierczak K.M."/>
            <person name="Andrzejewski T.M."/>
            <person name="Davidsen T.M."/>
            <person name="Wayne K.J."/>
            <person name="Tettelin H."/>
            <person name="Glass J.I."/>
            <person name="Rusch D."/>
            <person name="Podicherti R."/>
            <person name="Tsui H.-C.T."/>
            <person name="Winkler M.E."/>
        </authorList>
    </citation>
    <scope>NUCLEOTIDE SEQUENCE</scope>
</reference>
<sequence>MLYGVVMILYGVWFLFAPVHATTLYMGGDQANMDGLSFLLKWLGLFLFGLGAVYVVNRDSGGDAARQMSMAAIVVALIAIYFSWQGADAYGPQHYSSLGLNVLWVVLHGSLLKGS</sequence>
<protein>
    <submittedName>
        <fullName evidence="2">Uncharacterized protein</fullName>
    </submittedName>
</protein>